<proteinExistence type="predicted"/>
<reference evidence="1 2" key="1">
    <citation type="journal article" date="2016" name="Nat. Commun.">
        <title>Thousands of microbial genomes shed light on interconnected biogeochemical processes in an aquifer system.</title>
        <authorList>
            <person name="Anantharaman K."/>
            <person name="Brown C.T."/>
            <person name="Hug L.A."/>
            <person name="Sharon I."/>
            <person name="Castelle C.J."/>
            <person name="Probst A.J."/>
            <person name="Thomas B.C."/>
            <person name="Singh A."/>
            <person name="Wilkins M.J."/>
            <person name="Karaoz U."/>
            <person name="Brodie E.L."/>
            <person name="Williams K.H."/>
            <person name="Hubbard S.S."/>
            <person name="Banfield J.F."/>
        </authorList>
    </citation>
    <scope>NUCLEOTIDE SEQUENCE [LARGE SCALE GENOMIC DNA]</scope>
</reference>
<organism evidence="1 2">
    <name type="scientific">Candidatus Roizmanbacteria bacterium RIFCSPHIGHO2_01_FULL_39_24</name>
    <dbReference type="NCBI Taxonomy" id="1802032"/>
    <lineage>
        <taxon>Bacteria</taxon>
        <taxon>Candidatus Roizmaniibacteriota</taxon>
    </lineage>
</organism>
<accession>A0A1F7GL96</accession>
<sequence length="70" mass="7715">MGEISWRTALRPNWRPSVAYNGLFQCAQCAKIDKGIIAYYGIVCREEEFGGMGDRVMGRVGEEDGEIGGV</sequence>
<evidence type="ECO:0000313" key="2">
    <source>
        <dbReference type="Proteomes" id="UP000176850"/>
    </source>
</evidence>
<name>A0A1F7GL96_9BACT</name>
<gene>
    <name evidence="1" type="ORF">A2799_01410</name>
</gene>
<dbReference type="Proteomes" id="UP000176850">
    <property type="component" value="Unassembled WGS sequence"/>
</dbReference>
<evidence type="ECO:0000313" key="1">
    <source>
        <dbReference type="EMBL" id="OGK19669.1"/>
    </source>
</evidence>
<dbReference type="EMBL" id="MFZH01000007">
    <property type="protein sequence ID" value="OGK19669.1"/>
    <property type="molecule type" value="Genomic_DNA"/>
</dbReference>
<dbReference type="AlphaFoldDB" id="A0A1F7GL96"/>
<protein>
    <submittedName>
        <fullName evidence="1">Uncharacterized protein</fullName>
    </submittedName>
</protein>
<comment type="caution">
    <text evidence="1">The sequence shown here is derived from an EMBL/GenBank/DDBJ whole genome shotgun (WGS) entry which is preliminary data.</text>
</comment>